<accession>A0A1J1ITQ5</accession>
<organism evidence="3 4">
    <name type="scientific">Clunio marinus</name>
    <dbReference type="NCBI Taxonomy" id="568069"/>
    <lineage>
        <taxon>Eukaryota</taxon>
        <taxon>Metazoa</taxon>
        <taxon>Ecdysozoa</taxon>
        <taxon>Arthropoda</taxon>
        <taxon>Hexapoda</taxon>
        <taxon>Insecta</taxon>
        <taxon>Pterygota</taxon>
        <taxon>Neoptera</taxon>
        <taxon>Endopterygota</taxon>
        <taxon>Diptera</taxon>
        <taxon>Nematocera</taxon>
        <taxon>Chironomoidea</taxon>
        <taxon>Chironomidae</taxon>
        <taxon>Clunio</taxon>
    </lineage>
</organism>
<feature type="region of interest" description="Disordered" evidence="1">
    <location>
        <begin position="21"/>
        <end position="42"/>
    </location>
</feature>
<keyword evidence="4" id="KW-1185">Reference proteome</keyword>
<feature type="chain" id="PRO_5013357565" evidence="2">
    <location>
        <begin position="20"/>
        <end position="96"/>
    </location>
</feature>
<evidence type="ECO:0000313" key="4">
    <source>
        <dbReference type="Proteomes" id="UP000183832"/>
    </source>
</evidence>
<dbReference type="EMBL" id="CVRI01000057">
    <property type="protein sequence ID" value="CRL01897.1"/>
    <property type="molecule type" value="Genomic_DNA"/>
</dbReference>
<evidence type="ECO:0000256" key="1">
    <source>
        <dbReference type="SAM" id="MobiDB-lite"/>
    </source>
</evidence>
<name>A0A1J1ITQ5_9DIPT</name>
<protein>
    <submittedName>
        <fullName evidence="3">CLUMA_CG015632, isoform A</fullName>
    </submittedName>
</protein>
<reference evidence="3 4" key="1">
    <citation type="submission" date="2015-04" db="EMBL/GenBank/DDBJ databases">
        <authorList>
            <person name="Syromyatnikov M.Y."/>
            <person name="Popov V.N."/>
        </authorList>
    </citation>
    <scope>NUCLEOTIDE SEQUENCE [LARGE SCALE GENOMIC DNA]</scope>
</reference>
<dbReference type="Proteomes" id="UP000183832">
    <property type="component" value="Unassembled WGS sequence"/>
</dbReference>
<dbReference type="AlphaFoldDB" id="A0A1J1ITQ5"/>
<sequence>MRKVLKYLVVQLMISLVLTQNEGDVSTPDGEDETETKPKDIPQYAPKCLYDYLGNRVNEGCPSEKPPECEKGILVQTISGEEHEMCCCNYANSCGK</sequence>
<keyword evidence="2" id="KW-0732">Signal</keyword>
<gene>
    <name evidence="3" type="ORF">CLUMA_CG015632</name>
</gene>
<proteinExistence type="predicted"/>
<evidence type="ECO:0000313" key="3">
    <source>
        <dbReference type="EMBL" id="CRL01897.1"/>
    </source>
</evidence>
<feature type="signal peptide" evidence="2">
    <location>
        <begin position="1"/>
        <end position="19"/>
    </location>
</feature>
<evidence type="ECO:0000256" key="2">
    <source>
        <dbReference type="SAM" id="SignalP"/>
    </source>
</evidence>